<evidence type="ECO:0000313" key="8">
    <source>
        <dbReference type="Proteomes" id="UP000276770"/>
    </source>
</evidence>
<evidence type="ECO:0000256" key="4">
    <source>
        <dbReference type="PROSITE-ProRule" id="PRU00169"/>
    </source>
</evidence>
<comment type="caution">
    <text evidence="7">The sequence shown here is derived from an EMBL/GenBank/DDBJ whole genome shotgun (WGS) entry which is preliminary data.</text>
</comment>
<name>A0A3L7JXH1_9BACI</name>
<dbReference type="InterPro" id="IPR011006">
    <property type="entry name" value="CheY-like_superfamily"/>
</dbReference>
<gene>
    <name evidence="7" type="ORF">D9X91_10555</name>
</gene>
<dbReference type="PANTHER" id="PTHR43280">
    <property type="entry name" value="ARAC-FAMILY TRANSCRIPTIONAL REGULATOR"/>
    <property type="match status" value="1"/>
</dbReference>
<dbReference type="Gene3D" id="1.10.10.60">
    <property type="entry name" value="Homeodomain-like"/>
    <property type="match status" value="2"/>
</dbReference>
<dbReference type="InterPro" id="IPR018060">
    <property type="entry name" value="HTH_AraC"/>
</dbReference>
<keyword evidence="4" id="KW-0597">Phosphoprotein</keyword>
<organism evidence="7 8">
    <name type="scientific">Falsibacillus albus</name>
    <dbReference type="NCBI Taxonomy" id="2478915"/>
    <lineage>
        <taxon>Bacteria</taxon>
        <taxon>Bacillati</taxon>
        <taxon>Bacillota</taxon>
        <taxon>Bacilli</taxon>
        <taxon>Bacillales</taxon>
        <taxon>Bacillaceae</taxon>
        <taxon>Falsibacillus</taxon>
    </lineage>
</organism>
<dbReference type="PROSITE" id="PS01124">
    <property type="entry name" value="HTH_ARAC_FAMILY_2"/>
    <property type="match status" value="1"/>
</dbReference>
<evidence type="ECO:0000256" key="3">
    <source>
        <dbReference type="ARBA" id="ARBA00023163"/>
    </source>
</evidence>
<keyword evidence="3" id="KW-0804">Transcription</keyword>
<dbReference type="Pfam" id="PF12833">
    <property type="entry name" value="HTH_18"/>
    <property type="match status" value="1"/>
</dbReference>
<evidence type="ECO:0000259" key="5">
    <source>
        <dbReference type="PROSITE" id="PS01124"/>
    </source>
</evidence>
<dbReference type="Proteomes" id="UP000276770">
    <property type="component" value="Unassembled WGS sequence"/>
</dbReference>
<evidence type="ECO:0000259" key="6">
    <source>
        <dbReference type="PROSITE" id="PS50110"/>
    </source>
</evidence>
<dbReference type="Gene3D" id="3.40.50.2300">
    <property type="match status" value="1"/>
</dbReference>
<dbReference type="Pfam" id="PF00072">
    <property type="entry name" value="Response_reg"/>
    <property type="match status" value="1"/>
</dbReference>
<feature type="modified residue" description="4-aspartylphosphate" evidence="4">
    <location>
        <position position="57"/>
    </location>
</feature>
<dbReference type="AlphaFoldDB" id="A0A3L7JXH1"/>
<accession>A0A3L7JXH1</accession>
<reference evidence="7 8" key="1">
    <citation type="submission" date="2018-10" db="EMBL/GenBank/DDBJ databases">
        <title>Falsibacillus sp. genome draft.</title>
        <authorList>
            <person name="Shi S."/>
        </authorList>
    </citation>
    <scope>NUCLEOTIDE SEQUENCE [LARGE SCALE GENOMIC DNA]</scope>
    <source>
        <strain evidence="7 8">GY 10110</strain>
    </source>
</reference>
<protein>
    <submittedName>
        <fullName evidence="7">Helix-turn-helix domain-containing protein</fullName>
    </submittedName>
</protein>
<keyword evidence="1" id="KW-0805">Transcription regulation</keyword>
<dbReference type="SUPFAM" id="SSF52172">
    <property type="entry name" value="CheY-like"/>
    <property type="match status" value="1"/>
</dbReference>
<dbReference type="PROSITE" id="PS50110">
    <property type="entry name" value="RESPONSE_REGULATORY"/>
    <property type="match status" value="1"/>
</dbReference>
<dbReference type="EMBL" id="RCVZ01000006">
    <property type="protein sequence ID" value="RLQ95466.1"/>
    <property type="molecule type" value="Genomic_DNA"/>
</dbReference>
<feature type="domain" description="Response regulatory" evidence="6">
    <location>
        <begin position="6"/>
        <end position="121"/>
    </location>
</feature>
<proteinExistence type="predicted"/>
<dbReference type="InterPro" id="IPR001789">
    <property type="entry name" value="Sig_transdc_resp-reg_receiver"/>
</dbReference>
<evidence type="ECO:0000256" key="2">
    <source>
        <dbReference type="ARBA" id="ARBA00023125"/>
    </source>
</evidence>
<keyword evidence="8" id="KW-1185">Reference proteome</keyword>
<dbReference type="GO" id="GO:0000160">
    <property type="term" value="P:phosphorelay signal transduction system"/>
    <property type="evidence" value="ECO:0007669"/>
    <property type="project" value="InterPro"/>
</dbReference>
<evidence type="ECO:0000313" key="7">
    <source>
        <dbReference type="EMBL" id="RLQ95466.1"/>
    </source>
</evidence>
<dbReference type="InterPro" id="IPR009057">
    <property type="entry name" value="Homeodomain-like_sf"/>
</dbReference>
<evidence type="ECO:0000256" key="1">
    <source>
        <dbReference type="ARBA" id="ARBA00023015"/>
    </source>
</evidence>
<dbReference type="GO" id="GO:0003700">
    <property type="term" value="F:DNA-binding transcription factor activity"/>
    <property type="evidence" value="ECO:0007669"/>
    <property type="project" value="InterPro"/>
</dbReference>
<feature type="domain" description="HTH araC/xylS-type" evidence="5">
    <location>
        <begin position="392"/>
        <end position="491"/>
    </location>
</feature>
<keyword evidence="2" id="KW-0238">DNA-binding</keyword>
<dbReference type="GO" id="GO:0043565">
    <property type="term" value="F:sequence-specific DNA binding"/>
    <property type="evidence" value="ECO:0007669"/>
    <property type="project" value="InterPro"/>
</dbReference>
<dbReference type="SUPFAM" id="SSF46689">
    <property type="entry name" value="Homeodomain-like"/>
    <property type="match status" value="1"/>
</dbReference>
<dbReference type="PANTHER" id="PTHR43280:SF2">
    <property type="entry name" value="HTH-TYPE TRANSCRIPTIONAL REGULATOR EXSA"/>
    <property type="match status" value="1"/>
</dbReference>
<sequence length="497" mass="58356">MRVLYKILTAIGDEFESKGVQWLLDSSISNIKVLVAASIKETIDVLENEKPNILIFDMNLMAQDEIEQLKKSIKIMKPHVMTITVEDTFEVAKKAIDLGTSELLIKPYAPQSMVSKVKSLIRDFESASKSHVHPSLYPNQSVIQYKDIFLPSNKKTQPFTMIAIKSEKHSDYRSLFSFVEEYRFSIRPSFLPMDDHILCIFTKKNENWLDEFKRFLASWNEIGRGAISIVIHSGDESSINDRYIEIRKMTEVTFFEGYELVHEFFQPLVWKFIDPFLTPTEQRNWIDWLNQQNMNLVRGWLYDEFLTFVHPYPDPGLLRTRLTSVLAQVRRHMTSHGVNEGELESDYLEVFDCILYAPLIHRIVERLVHFISKVLAAINEKSQISKHHDLIEKSISFMKKNYWNKELDLQIVSDIIQRNPSYLSNLFTRKTGKGFREKLNEIRIHEAKKLLLETELPLKEIAYLCGFQNQQYFSRVFHKQEETSPKMFRMEHAERNG</sequence>
<dbReference type="SMART" id="SM00342">
    <property type="entry name" value="HTH_ARAC"/>
    <property type="match status" value="1"/>
</dbReference>